<feature type="compositionally biased region" description="Acidic residues" evidence="2">
    <location>
        <begin position="328"/>
        <end position="339"/>
    </location>
</feature>
<organism evidence="3 4">
    <name type="scientific">Verticillium longisporum</name>
    <name type="common">Verticillium dahliae var. longisporum</name>
    <dbReference type="NCBI Taxonomy" id="100787"/>
    <lineage>
        <taxon>Eukaryota</taxon>
        <taxon>Fungi</taxon>
        <taxon>Dikarya</taxon>
        <taxon>Ascomycota</taxon>
        <taxon>Pezizomycotina</taxon>
        <taxon>Sordariomycetes</taxon>
        <taxon>Hypocreomycetidae</taxon>
        <taxon>Glomerellales</taxon>
        <taxon>Plectosphaerellaceae</taxon>
        <taxon>Verticillium</taxon>
    </lineage>
</organism>
<evidence type="ECO:0000256" key="2">
    <source>
        <dbReference type="SAM" id="MobiDB-lite"/>
    </source>
</evidence>
<feature type="transmembrane region" description="Helical" evidence="1">
    <location>
        <begin position="38"/>
        <end position="54"/>
    </location>
</feature>
<dbReference type="Pfam" id="PF03134">
    <property type="entry name" value="TB2_DP1_HVA22"/>
    <property type="match status" value="1"/>
</dbReference>
<feature type="region of interest" description="Disordered" evidence="2">
    <location>
        <begin position="283"/>
        <end position="396"/>
    </location>
</feature>
<dbReference type="STRING" id="100787.A0A0G4LUV0"/>
<comment type="caution">
    <text evidence="1">Lacks conserved residue(s) required for the propagation of feature annotation.</text>
</comment>
<keyword evidence="1" id="KW-1133">Transmembrane helix</keyword>
<feature type="transmembrane region" description="Helical" evidence="1">
    <location>
        <begin position="6"/>
        <end position="26"/>
    </location>
</feature>
<feature type="compositionally biased region" description="Gly residues" evidence="2">
    <location>
        <begin position="306"/>
        <end position="316"/>
    </location>
</feature>
<gene>
    <name evidence="3" type="ORF">BN1708_014342</name>
</gene>
<keyword evidence="1" id="KW-0812">Transmembrane</keyword>
<sequence length="396" mass="42813">MFDIFAHLLSSVASFLFPLFASYKALKTSDPAQLTPWLMYWVVLACVLLVESWTEWFLGWIPFYAYLRLFFLLYLVLPQTQGARLLYETYVHPFLEDNETQIEAFIADLHDRAKAAGISYIKQAIEFIKTNVFGLPPSPPEPESPRAASYAPQSYTQSLLARFSVPNARWAPPPQPSSSSSGSTGGDFYSLLAGAVSAATRSATSPGSGSGAGSGADAPRGGGGGGGWGGLIPSNLTGTTEKMSFIAAQRERLNVVLDGLDREAQTLQREETLRARNAEDYLRPGSISLDGEGYARERPVSRGSRHSGGGGSGSHGFGEWSRNRSESEFETIDAESGGEDEGRVRPGPGVQGGQGAAGSTGSWMPWGWSAAKERDERDLQHGRDDHGRSSGYDRDR</sequence>
<dbReference type="Proteomes" id="UP000044602">
    <property type="component" value="Unassembled WGS sequence"/>
</dbReference>
<protein>
    <recommendedName>
        <fullName evidence="1">Protein YOP1</fullName>
    </recommendedName>
</protein>
<comment type="subcellular location">
    <subcellularLocation>
        <location evidence="1">Membrane</location>
        <topology evidence="1">Multi-pass membrane protein</topology>
    </subcellularLocation>
</comment>
<accession>A0A0G4LUV0</accession>
<proteinExistence type="inferred from homology"/>
<dbReference type="InterPro" id="IPR004345">
    <property type="entry name" value="TB2_DP1_HVA22"/>
</dbReference>
<name>A0A0G4LUV0_VERLO</name>
<feature type="compositionally biased region" description="Gly residues" evidence="2">
    <location>
        <begin position="208"/>
        <end position="230"/>
    </location>
</feature>
<feature type="compositionally biased region" description="Basic and acidic residues" evidence="2">
    <location>
        <begin position="371"/>
        <end position="396"/>
    </location>
</feature>
<evidence type="ECO:0000313" key="4">
    <source>
        <dbReference type="Proteomes" id="UP000044602"/>
    </source>
</evidence>
<keyword evidence="4" id="KW-1185">Reference proteome</keyword>
<dbReference type="PANTHER" id="PTHR12300">
    <property type="entry name" value="HVA22-LIKE PROTEINS"/>
    <property type="match status" value="1"/>
</dbReference>
<dbReference type="PANTHER" id="PTHR12300:SF177">
    <property type="entry name" value="PROTEIN YOP1"/>
    <property type="match status" value="1"/>
</dbReference>
<dbReference type="AlphaFoldDB" id="A0A0G4LUV0"/>
<comment type="similarity">
    <text evidence="1">Belongs to the DP1 family.</text>
</comment>
<feature type="compositionally biased region" description="Gly residues" evidence="2">
    <location>
        <begin position="349"/>
        <end position="358"/>
    </location>
</feature>
<dbReference type="GO" id="GO:0016020">
    <property type="term" value="C:membrane"/>
    <property type="evidence" value="ECO:0007669"/>
    <property type="project" value="UniProtKB-SubCell"/>
</dbReference>
<keyword evidence="1" id="KW-0472">Membrane</keyword>
<evidence type="ECO:0000256" key="1">
    <source>
        <dbReference type="RuleBase" id="RU362006"/>
    </source>
</evidence>
<feature type="region of interest" description="Disordered" evidence="2">
    <location>
        <begin position="201"/>
        <end position="235"/>
    </location>
</feature>
<dbReference type="EMBL" id="CVQH01019668">
    <property type="protein sequence ID" value="CRK25846.1"/>
    <property type="molecule type" value="Genomic_DNA"/>
</dbReference>
<reference evidence="4" key="1">
    <citation type="submission" date="2015-05" db="EMBL/GenBank/DDBJ databases">
        <authorList>
            <person name="Fogelqvist Johan"/>
        </authorList>
    </citation>
    <scope>NUCLEOTIDE SEQUENCE [LARGE SCALE GENOMIC DNA]</scope>
</reference>
<evidence type="ECO:0000313" key="3">
    <source>
        <dbReference type="EMBL" id="CRK25846.1"/>
    </source>
</evidence>